<keyword evidence="1" id="KW-1133">Transmembrane helix</keyword>
<comment type="caution">
    <text evidence="2">The sequence shown here is derived from an EMBL/GenBank/DDBJ whole genome shotgun (WGS) entry which is preliminary data.</text>
</comment>
<dbReference type="AlphaFoldDB" id="A0A1B6NPC8"/>
<keyword evidence="1" id="KW-0812">Transmembrane</keyword>
<feature type="transmembrane region" description="Helical" evidence="1">
    <location>
        <begin position="6"/>
        <end position="25"/>
    </location>
</feature>
<sequence>MTQNTHGIQVINSFLFSVFPHLLVVKTRFFTQLFHVA</sequence>
<dbReference type="EMBL" id="AYSL01001910">
    <property type="protein sequence ID" value="KTF05249.1"/>
    <property type="molecule type" value="Genomic_DNA"/>
</dbReference>
<gene>
    <name evidence="2" type="ORF">MGSAQ_003255</name>
</gene>
<evidence type="ECO:0000313" key="2">
    <source>
        <dbReference type="EMBL" id="KTF05249.1"/>
    </source>
</evidence>
<proteinExistence type="predicted"/>
<reference evidence="2" key="1">
    <citation type="submission" date="2013-11" db="EMBL/GenBank/DDBJ databases">
        <title>Microbial diversity, functional groups and degradation webs in Northern and Southern Mediterranean and Red Sea marine crude oil polluted sites.</title>
        <authorList>
            <person name="Daffonchio D."/>
            <person name="Mapelli F."/>
            <person name="Ferrer M."/>
            <person name="Richter M."/>
            <person name="Cherif A."/>
            <person name="Malkawi H.I."/>
            <person name="Yakimov M.M."/>
            <person name="Abdel-Fattah Y.R."/>
            <person name="Blaghen M."/>
            <person name="Golyshin P.N."/>
            <person name="Kalogerakis N."/>
            <person name="Boon N."/>
            <person name="Magagnini M."/>
            <person name="Fava F."/>
        </authorList>
    </citation>
    <scope>NUCLEOTIDE SEQUENCE</scope>
</reference>
<accession>A0A1B6NPC8</accession>
<keyword evidence="1" id="KW-0472">Membrane</keyword>
<organism evidence="2">
    <name type="scientific">marine sediment metagenome</name>
    <dbReference type="NCBI Taxonomy" id="412755"/>
    <lineage>
        <taxon>unclassified sequences</taxon>
        <taxon>metagenomes</taxon>
        <taxon>ecological metagenomes</taxon>
    </lineage>
</organism>
<protein>
    <submittedName>
        <fullName evidence="2">Uncharacterized protein</fullName>
    </submittedName>
</protein>
<name>A0A1B6NPC8_9ZZZZ</name>
<evidence type="ECO:0000256" key="1">
    <source>
        <dbReference type="SAM" id="Phobius"/>
    </source>
</evidence>